<organism evidence="1 2">
    <name type="scientific">Holotrichia oblita</name>
    <name type="common">Chafer beetle</name>
    <dbReference type="NCBI Taxonomy" id="644536"/>
    <lineage>
        <taxon>Eukaryota</taxon>
        <taxon>Metazoa</taxon>
        <taxon>Ecdysozoa</taxon>
        <taxon>Arthropoda</taxon>
        <taxon>Hexapoda</taxon>
        <taxon>Insecta</taxon>
        <taxon>Pterygota</taxon>
        <taxon>Neoptera</taxon>
        <taxon>Endopterygota</taxon>
        <taxon>Coleoptera</taxon>
        <taxon>Polyphaga</taxon>
        <taxon>Scarabaeiformia</taxon>
        <taxon>Scarabaeidae</taxon>
        <taxon>Melolonthinae</taxon>
        <taxon>Holotrichia</taxon>
    </lineage>
</organism>
<comment type="caution">
    <text evidence="1">The sequence shown here is derived from an EMBL/GenBank/DDBJ whole genome shotgun (WGS) entry which is preliminary data.</text>
</comment>
<name>A0ACB9TMP9_HOLOL</name>
<dbReference type="EMBL" id="CM043016">
    <property type="protein sequence ID" value="KAI4468099.1"/>
    <property type="molecule type" value="Genomic_DNA"/>
</dbReference>
<evidence type="ECO:0000313" key="1">
    <source>
        <dbReference type="EMBL" id="KAI4468099.1"/>
    </source>
</evidence>
<gene>
    <name evidence="1" type="ORF">MML48_2g00016065</name>
</gene>
<proteinExistence type="predicted"/>
<sequence length="234" mass="26302">MAKINSIKVPLSWETNKLAEIDCWRGFRERNADLSRRRSEPCRLARATSFNKETSSIFDNLEKIIQKYPSFANGTRIYNLHETGTSTAQKPQGSLHQKDAEICGEKGIYYALYNKCCESSFVPHYHLSKKKGDDFLPNTVTNRQDPTCSAFDQSSFVTDILLSVDNDPTPTLQFLNTNPAVLATDFAGSSDSETNLITPDQFSAPLKAGPRNNKQKQADQAEALLQQTTLRRMK</sequence>
<dbReference type="Proteomes" id="UP001056778">
    <property type="component" value="Chromosome 2"/>
</dbReference>
<accession>A0ACB9TMP9</accession>
<evidence type="ECO:0000313" key="2">
    <source>
        <dbReference type="Proteomes" id="UP001056778"/>
    </source>
</evidence>
<keyword evidence="2" id="KW-1185">Reference proteome</keyword>
<reference evidence="1" key="1">
    <citation type="submission" date="2022-04" db="EMBL/GenBank/DDBJ databases">
        <title>Chromosome-scale genome assembly of Holotrichia oblita Faldermann.</title>
        <authorList>
            <person name="Rongchong L."/>
        </authorList>
    </citation>
    <scope>NUCLEOTIDE SEQUENCE</scope>
    <source>
        <strain evidence="1">81SQS9</strain>
    </source>
</reference>
<protein>
    <submittedName>
        <fullName evidence="1">Uncharacterized protein</fullName>
    </submittedName>
</protein>